<comment type="caution">
    <text evidence="2">The sequence shown here is derived from an EMBL/GenBank/DDBJ whole genome shotgun (WGS) entry which is preliminary data.</text>
</comment>
<name>A0ABU1FB62_9RHOB</name>
<dbReference type="RefSeq" id="WP_310458057.1">
    <property type="nucleotide sequence ID" value="NZ_JAVKPH010000017.1"/>
</dbReference>
<proteinExistence type="predicted"/>
<keyword evidence="3" id="KW-1185">Reference proteome</keyword>
<dbReference type="Pfam" id="PF12680">
    <property type="entry name" value="SnoaL_2"/>
    <property type="match status" value="1"/>
</dbReference>
<dbReference type="EMBL" id="JAVKPH010000017">
    <property type="protein sequence ID" value="MDR5653818.1"/>
    <property type="molecule type" value="Genomic_DNA"/>
</dbReference>
<protein>
    <submittedName>
        <fullName evidence="2">Nuclear transport factor 2 family protein</fullName>
    </submittedName>
</protein>
<organism evidence="2 3">
    <name type="scientific">Ruixingdingia sedimenti</name>
    <dbReference type="NCBI Taxonomy" id="3073604"/>
    <lineage>
        <taxon>Bacteria</taxon>
        <taxon>Pseudomonadati</taxon>
        <taxon>Pseudomonadota</taxon>
        <taxon>Alphaproteobacteria</taxon>
        <taxon>Rhodobacterales</taxon>
        <taxon>Paracoccaceae</taxon>
        <taxon>Ruixingdingia</taxon>
    </lineage>
</organism>
<dbReference type="Proteomes" id="UP001247754">
    <property type="component" value="Unassembled WGS sequence"/>
</dbReference>
<accession>A0ABU1FB62</accession>
<dbReference type="SUPFAM" id="SSF54427">
    <property type="entry name" value="NTF2-like"/>
    <property type="match status" value="1"/>
</dbReference>
<gene>
    <name evidence="2" type="ORF">RGD00_14475</name>
</gene>
<dbReference type="InterPro" id="IPR032710">
    <property type="entry name" value="NTF2-like_dom_sf"/>
</dbReference>
<evidence type="ECO:0000313" key="2">
    <source>
        <dbReference type="EMBL" id="MDR5653818.1"/>
    </source>
</evidence>
<dbReference type="Gene3D" id="3.10.450.50">
    <property type="match status" value="1"/>
</dbReference>
<reference evidence="2 3" key="1">
    <citation type="submission" date="2023-09" db="EMBL/GenBank/DDBJ databases">
        <title>Xinfangfangia sedmenti sp. nov., isolated the sedment.</title>
        <authorList>
            <person name="Xu L."/>
        </authorList>
    </citation>
    <scope>NUCLEOTIDE SEQUENCE [LARGE SCALE GENOMIC DNA]</scope>
    <source>
        <strain evidence="2 3">LG-4</strain>
    </source>
</reference>
<evidence type="ECO:0000313" key="3">
    <source>
        <dbReference type="Proteomes" id="UP001247754"/>
    </source>
</evidence>
<feature type="domain" description="SnoaL-like" evidence="1">
    <location>
        <begin position="26"/>
        <end position="135"/>
    </location>
</feature>
<dbReference type="InterPro" id="IPR037401">
    <property type="entry name" value="SnoaL-like"/>
</dbReference>
<evidence type="ECO:0000259" key="1">
    <source>
        <dbReference type="Pfam" id="PF12680"/>
    </source>
</evidence>
<sequence length="157" mass="17975">MTATVPTRRADEITPKDEAERLALSYFTLLMRRELDAFEQLWHPEAVQEIPFKPEGFGNFVTDAFRGREEIMAHYRAAFANRRDHVFWVDALHRTTDPGTVIVEAHARSLVGETGKVYENSYVCIFRAQDGHLVSLKEYVNPLAFMKAFAGGFDAHR</sequence>